<evidence type="ECO:0000313" key="8">
    <source>
        <dbReference type="EMBL" id="OGW98085.1"/>
    </source>
</evidence>
<protein>
    <submittedName>
        <fullName evidence="8">Uncharacterized protein</fullName>
    </submittedName>
</protein>
<dbReference type="Gene3D" id="2.40.420.20">
    <property type="match status" value="1"/>
</dbReference>
<dbReference type="GO" id="GO:0015562">
    <property type="term" value="F:efflux transmembrane transporter activity"/>
    <property type="evidence" value="ECO:0007669"/>
    <property type="project" value="InterPro"/>
</dbReference>
<comment type="subcellular location">
    <subcellularLocation>
        <location evidence="1">Cell envelope</location>
    </subcellularLocation>
</comment>
<dbReference type="Gene3D" id="1.20.1600.10">
    <property type="entry name" value="Outer membrane efflux proteins (OEP)"/>
    <property type="match status" value="1"/>
</dbReference>
<dbReference type="InterPro" id="IPR058625">
    <property type="entry name" value="MdtA-like_BSH"/>
</dbReference>
<evidence type="ECO:0000256" key="2">
    <source>
        <dbReference type="ARBA" id="ARBA00009477"/>
    </source>
</evidence>
<dbReference type="NCBIfam" id="TIGR01730">
    <property type="entry name" value="RND_mfp"/>
    <property type="match status" value="1"/>
</dbReference>
<dbReference type="SUPFAM" id="SSF111369">
    <property type="entry name" value="HlyD-like secretion proteins"/>
    <property type="match status" value="2"/>
</dbReference>
<dbReference type="EMBL" id="MHFR01000037">
    <property type="protein sequence ID" value="OGW98085.1"/>
    <property type="molecule type" value="Genomic_DNA"/>
</dbReference>
<comment type="caution">
    <text evidence="8">The sequence shown here is derived from an EMBL/GenBank/DDBJ whole genome shotgun (WGS) entry which is preliminary data.</text>
</comment>
<evidence type="ECO:0000259" key="6">
    <source>
        <dbReference type="Pfam" id="PF25967"/>
    </source>
</evidence>
<evidence type="ECO:0000313" key="9">
    <source>
        <dbReference type="Proteomes" id="UP000178187"/>
    </source>
</evidence>
<evidence type="ECO:0000256" key="1">
    <source>
        <dbReference type="ARBA" id="ARBA00004196"/>
    </source>
</evidence>
<dbReference type="GO" id="GO:0016020">
    <property type="term" value="C:membrane"/>
    <property type="evidence" value="ECO:0007669"/>
    <property type="project" value="InterPro"/>
</dbReference>
<sequence length="371" mass="39657">MKKNIFTALIFTALIGGAFAIGLPAIGKTEKPQDYETVAAKRKTISASILATGAVKPIIGAEVKVGARISGKVEHLYANIGDRVEKDQVIAEIEKKDLEAQVTQAEANLKVADAGIGVSKASFWPALNAETDFGVQGTTYFPQTGDNFAGLKVTVPLFNGQDLYTIKQSKATKEAVRAALDYSKIQLSYATITAPISGVIASVSTQEGETVAAGLTAPTFVTIIDLARLQVDAFVDETDIGRVKVGQKAIFTVDTYPDKEFAGKVRAIYPKAIIQENVVNFDVVIEIDDPNIELLRPDMTTSVTIYQEERKGVLVIPRAAVTKEGAGKSVLVKQNNGSFEKKEIKTGMTSGSDVEVVSGLNEGESVGIKRE</sequence>
<dbReference type="InterPro" id="IPR050465">
    <property type="entry name" value="UPF0194_transport"/>
</dbReference>
<dbReference type="InterPro" id="IPR058627">
    <property type="entry name" value="MdtA-like_C"/>
</dbReference>
<feature type="domain" description="YknX-like beta-barrel" evidence="7">
    <location>
        <begin position="229"/>
        <end position="305"/>
    </location>
</feature>
<reference evidence="8 9" key="1">
    <citation type="journal article" date="2016" name="Nat. Commun.">
        <title>Thousands of microbial genomes shed light on interconnected biogeochemical processes in an aquifer system.</title>
        <authorList>
            <person name="Anantharaman K."/>
            <person name="Brown C.T."/>
            <person name="Hug L.A."/>
            <person name="Sharon I."/>
            <person name="Castelle C.J."/>
            <person name="Probst A.J."/>
            <person name="Thomas B.C."/>
            <person name="Singh A."/>
            <person name="Wilkins M.J."/>
            <person name="Karaoz U."/>
            <person name="Brodie E.L."/>
            <person name="Williams K.H."/>
            <person name="Hubbard S.S."/>
            <person name="Banfield J.F."/>
        </authorList>
    </citation>
    <scope>NUCLEOTIDE SEQUENCE [LARGE SCALE GENOMIC DNA]</scope>
</reference>
<feature type="domain" description="Multidrug resistance protein MdtA-like barrel-sandwich hybrid" evidence="5">
    <location>
        <begin position="62"/>
        <end position="222"/>
    </location>
</feature>
<feature type="coiled-coil region" evidence="4">
    <location>
        <begin position="88"/>
        <end position="115"/>
    </location>
</feature>
<evidence type="ECO:0000259" key="7">
    <source>
        <dbReference type="Pfam" id="PF25990"/>
    </source>
</evidence>
<evidence type="ECO:0000256" key="3">
    <source>
        <dbReference type="ARBA" id="ARBA00023054"/>
    </source>
</evidence>
<dbReference type="Gene3D" id="2.40.30.170">
    <property type="match status" value="1"/>
</dbReference>
<proteinExistence type="inferred from homology"/>
<organism evidence="8 9">
    <name type="scientific">Candidatus Danuiimicrobium aquiferis</name>
    <dbReference type="NCBI Taxonomy" id="1801832"/>
    <lineage>
        <taxon>Bacteria</taxon>
        <taxon>Pseudomonadati</taxon>
        <taxon>Candidatus Omnitrophota</taxon>
        <taxon>Candidatus Danuiimicrobium</taxon>
    </lineage>
</organism>
<dbReference type="InterPro" id="IPR058636">
    <property type="entry name" value="Beta-barrel_YknX"/>
</dbReference>
<gene>
    <name evidence="8" type="ORF">A3G33_07610</name>
</gene>
<comment type="similarity">
    <text evidence="2">Belongs to the membrane fusion protein (MFP) (TC 8.A.1) family.</text>
</comment>
<dbReference type="SUPFAM" id="SSF56954">
    <property type="entry name" value="Outer membrane efflux proteins (OEP)"/>
    <property type="match status" value="1"/>
</dbReference>
<name>A0A1G1KYS4_9BACT</name>
<dbReference type="PANTHER" id="PTHR32347">
    <property type="entry name" value="EFFLUX SYSTEM COMPONENT YKNX-RELATED"/>
    <property type="match status" value="1"/>
</dbReference>
<dbReference type="FunFam" id="2.40.30.170:FF:000010">
    <property type="entry name" value="Efflux RND transporter periplasmic adaptor subunit"/>
    <property type="match status" value="1"/>
</dbReference>
<dbReference type="GO" id="GO:0030313">
    <property type="term" value="C:cell envelope"/>
    <property type="evidence" value="ECO:0007669"/>
    <property type="project" value="UniProtKB-SubCell"/>
</dbReference>
<evidence type="ECO:0000256" key="4">
    <source>
        <dbReference type="SAM" id="Coils"/>
    </source>
</evidence>
<feature type="domain" description="Multidrug resistance protein MdtA-like C-terminal permuted SH3" evidence="6">
    <location>
        <begin position="313"/>
        <end position="366"/>
    </location>
</feature>
<dbReference type="Gene3D" id="2.40.50.100">
    <property type="match status" value="1"/>
</dbReference>
<dbReference type="InterPro" id="IPR006143">
    <property type="entry name" value="RND_pump_MFP"/>
</dbReference>
<dbReference type="Proteomes" id="UP000178187">
    <property type="component" value="Unassembled WGS sequence"/>
</dbReference>
<dbReference type="PANTHER" id="PTHR32347:SF14">
    <property type="entry name" value="EFFLUX SYSTEM COMPONENT YKNX-RELATED"/>
    <property type="match status" value="1"/>
</dbReference>
<dbReference type="Pfam" id="PF25917">
    <property type="entry name" value="BSH_RND"/>
    <property type="match status" value="1"/>
</dbReference>
<accession>A0A1G1KYS4</accession>
<dbReference type="Pfam" id="PF25990">
    <property type="entry name" value="Beta-barrel_YknX"/>
    <property type="match status" value="1"/>
</dbReference>
<evidence type="ECO:0000259" key="5">
    <source>
        <dbReference type="Pfam" id="PF25917"/>
    </source>
</evidence>
<keyword evidence="3 4" id="KW-0175">Coiled coil</keyword>
<dbReference type="AlphaFoldDB" id="A0A1G1KYS4"/>
<dbReference type="Pfam" id="PF25967">
    <property type="entry name" value="RND-MFP_C"/>
    <property type="match status" value="1"/>
</dbReference>